<dbReference type="EMBL" id="AOBV01000009">
    <property type="protein sequence ID" value="ELV07660.1"/>
    <property type="molecule type" value="Genomic_DNA"/>
</dbReference>
<keyword evidence="1" id="KW-1133">Transmembrane helix</keyword>
<feature type="transmembrane region" description="Helical" evidence="1">
    <location>
        <begin position="157"/>
        <end position="172"/>
    </location>
</feature>
<evidence type="ECO:0000313" key="3">
    <source>
        <dbReference type="Proteomes" id="UP000011617"/>
    </source>
</evidence>
<feature type="transmembrane region" description="Helical" evidence="1">
    <location>
        <begin position="72"/>
        <end position="89"/>
    </location>
</feature>
<dbReference type="Pfam" id="PF19528">
    <property type="entry name" value="DUF6056"/>
    <property type="match status" value="1"/>
</dbReference>
<dbReference type="PATRIC" id="fig|1261130.3.peg.1502"/>
<protein>
    <submittedName>
        <fullName evidence="2">Uncharacterized protein</fullName>
    </submittedName>
</protein>
<keyword evidence="3" id="KW-1185">Reference proteome</keyword>
<feature type="transmembrane region" description="Helical" evidence="1">
    <location>
        <begin position="178"/>
        <end position="194"/>
    </location>
</feature>
<accession>L8XY31</accession>
<proteinExistence type="predicted"/>
<feature type="transmembrane region" description="Helical" evidence="1">
    <location>
        <begin position="253"/>
        <end position="271"/>
    </location>
</feature>
<organism evidence="2 3">
    <name type="scientific">Wohlfahrtiimonas chitiniclastica SH04</name>
    <dbReference type="NCBI Taxonomy" id="1261130"/>
    <lineage>
        <taxon>Bacteria</taxon>
        <taxon>Pseudomonadati</taxon>
        <taxon>Pseudomonadota</taxon>
        <taxon>Gammaproteobacteria</taxon>
        <taxon>Cardiobacteriales</taxon>
        <taxon>Ignatzschineriaceae</taxon>
        <taxon>Wohlfahrtiimonas</taxon>
    </lineage>
</organism>
<dbReference type="Proteomes" id="UP000011617">
    <property type="component" value="Unassembled WGS sequence"/>
</dbReference>
<keyword evidence="1" id="KW-0472">Membrane</keyword>
<comment type="caution">
    <text evidence="2">The sequence shown here is derived from an EMBL/GenBank/DDBJ whole genome shotgun (WGS) entry which is preliminary data.</text>
</comment>
<feature type="transmembrane region" description="Helical" evidence="1">
    <location>
        <begin position="123"/>
        <end position="145"/>
    </location>
</feature>
<feature type="transmembrane region" description="Helical" evidence="1">
    <location>
        <begin position="101"/>
        <end position="117"/>
    </location>
</feature>
<sequence>MMTKAWPRYLSYAVAFSLVFYIAYLTPIHSDDFAYYNIGLQWSAHVSHYLSWSGRLVSDYISPILLHLENDVLRSGILALAVVSMVALLAKLPALVLKQQASASVFVGLFLIYWITNPTLGQTIFWTVGAANYLFTNLAIVIYLYCLIKYMQSSQSILWWVGVLIISPFAAFSNENTTWIVLLFSIVSTYYLMRYQQDRKIWLSSLIIVLGFGFFILSPGNAARAASGAFDEFYAMSFTHRVWDFMLYRYPTGLSRMAPALLIFIVLWLVALKNQMSAQYKRISIALVLIGLLSLLSMVMSPLLSARSTSGPILFVLLGIAVLLHYLMHHAIAQWKHVYRLTLAAIVGVFVASYGMIFHSYQRLSVQGQMLNNAIEAAHANEIKAPTLPEFYYVPSLRKRDSYDAHYSSGSMATYYGFEHIDLKPMAFDYSIMMEYLPHQAQNNDLGIQGIYLAPEGIFGQKTTIVLDMLAQQQTHDVLELIITNRSGKTVTLSLPMDAVPIHGQWIMGGVVKMKMQEIVRIEGMLRSSNSVATQPVTIYGE</sequence>
<dbReference type="OrthoDB" id="1661582at2"/>
<feature type="transmembrane region" description="Helical" evidence="1">
    <location>
        <begin position="341"/>
        <end position="361"/>
    </location>
</feature>
<gene>
    <name evidence="2" type="ORF">F387_01464</name>
</gene>
<feature type="transmembrane region" description="Helical" evidence="1">
    <location>
        <begin position="283"/>
        <end position="304"/>
    </location>
</feature>
<dbReference type="AlphaFoldDB" id="L8XY31"/>
<dbReference type="RefSeq" id="WP_008316272.1">
    <property type="nucleotide sequence ID" value="NZ_KB372782.1"/>
</dbReference>
<feature type="transmembrane region" description="Helical" evidence="1">
    <location>
        <begin position="6"/>
        <end position="26"/>
    </location>
</feature>
<name>L8XY31_9GAMM</name>
<reference evidence="2 3" key="1">
    <citation type="journal article" date="2013" name="Genome Announc.">
        <title>Complete Genome Sequence of Wohlfahrtiimonas chitiniclastica Strain SH04, Isolated from Chrysomya megacephala Collected from Pudong International Airport in China.</title>
        <authorList>
            <person name="Cao X.M."/>
            <person name="Chen T."/>
            <person name="Xu L.Z."/>
            <person name="Yao L.S."/>
            <person name="Qi J."/>
            <person name="Zhang X.L."/>
            <person name="Yan Q.L."/>
            <person name="Deng Y.H."/>
            <person name="Guo T.Y."/>
            <person name="Wang J."/>
            <person name="Hu K.X."/>
            <person name="Xu B.L."/>
        </authorList>
    </citation>
    <scope>NUCLEOTIDE SEQUENCE [LARGE SCALE GENOMIC DNA]</scope>
    <source>
        <strain evidence="2 3">SH04</strain>
    </source>
</reference>
<evidence type="ECO:0000256" key="1">
    <source>
        <dbReference type="SAM" id="Phobius"/>
    </source>
</evidence>
<feature type="transmembrane region" description="Helical" evidence="1">
    <location>
        <begin position="310"/>
        <end position="329"/>
    </location>
</feature>
<evidence type="ECO:0000313" key="2">
    <source>
        <dbReference type="EMBL" id="ELV07660.1"/>
    </source>
</evidence>
<keyword evidence="1" id="KW-0812">Transmembrane</keyword>
<dbReference type="HOGENOM" id="CLU_036288_0_0_6"/>
<dbReference type="InterPro" id="IPR045691">
    <property type="entry name" value="DUF6056"/>
</dbReference>
<feature type="transmembrane region" description="Helical" evidence="1">
    <location>
        <begin position="201"/>
        <end position="218"/>
    </location>
</feature>